<dbReference type="GO" id="GO:0003700">
    <property type="term" value="F:DNA-binding transcription factor activity"/>
    <property type="evidence" value="ECO:0007669"/>
    <property type="project" value="InterPro"/>
</dbReference>
<dbReference type="SUPFAM" id="SSF53383">
    <property type="entry name" value="PLP-dependent transferases"/>
    <property type="match status" value="1"/>
</dbReference>
<dbReference type="InterPro" id="IPR004839">
    <property type="entry name" value="Aminotransferase_I/II_large"/>
</dbReference>
<dbReference type="GO" id="GO:0030170">
    <property type="term" value="F:pyridoxal phosphate binding"/>
    <property type="evidence" value="ECO:0007669"/>
    <property type="project" value="InterPro"/>
</dbReference>
<dbReference type="SMART" id="SM00345">
    <property type="entry name" value="HTH_GNTR"/>
    <property type="match status" value="1"/>
</dbReference>
<keyword evidence="4" id="KW-0238">DNA-binding</keyword>
<dbReference type="InterPro" id="IPR036388">
    <property type="entry name" value="WH-like_DNA-bd_sf"/>
</dbReference>
<dbReference type="InterPro" id="IPR000524">
    <property type="entry name" value="Tscrpt_reg_HTH_GntR"/>
</dbReference>
<dbReference type="CDD" id="cd00609">
    <property type="entry name" value="AAT_like"/>
    <property type="match status" value="1"/>
</dbReference>
<evidence type="ECO:0000256" key="1">
    <source>
        <dbReference type="ARBA" id="ARBA00005384"/>
    </source>
</evidence>
<evidence type="ECO:0000259" key="6">
    <source>
        <dbReference type="PROSITE" id="PS50949"/>
    </source>
</evidence>
<dbReference type="Pfam" id="PF00392">
    <property type="entry name" value="GntR"/>
    <property type="match status" value="1"/>
</dbReference>
<protein>
    <submittedName>
        <fullName evidence="7">Unannotated protein</fullName>
    </submittedName>
</protein>
<proteinExistence type="inferred from homology"/>
<dbReference type="PROSITE" id="PS50949">
    <property type="entry name" value="HTH_GNTR"/>
    <property type="match status" value="1"/>
</dbReference>
<dbReference type="InterPro" id="IPR036390">
    <property type="entry name" value="WH_DNA-bd_sf"/>
</dbReference>
<dbReference type="InterPro" id="IPR015424">
    <property type="entry name" value="PyrdxlP-dep_Trfase"/>
</dbReference>
<reference evidence="7" key="1">
    <citation type="submission" date="2020-05" db="EMBL/GenBank/DDBJ databases">
        <authorList>
            <person name="Chiriac C."/>
            <person name="Salcher M."/>
            <person name="Ghai R."/>
            <person name="Kavagutti S V."/>
        </authorList>
    </citation>
    <scope>NUCLEOTIDE SEQUENCE</scope>
</reference>
<sequence length="491" mass="51016">MAFRSISAPSLVRQLGGWRDDDRAGAGGDPLYVQLADALRLLVLDGRVPLDVRLPGERELASALGVSRTTVSTAFGRLREQGHLVSRHGSGSRTSVPDGPGARRVGGLVADDDSGAIDLGAAALPAAPGVHAAYAAALAALPAHLPGHGYQALGVPELRRAVAERYSRRGLPTTPEQILVTSGAQHAFVLVLQLLAGPGDRVLIDHPTYPHAIDAISRASCRPVPVGLPAGEGWDVDGVEAALRQTGPRLAYLLPDHHNPTGRVMGAEDRERIAAAAARARTTVGVDETMVDLGLDGPPPAPFAVHDPTGSTVVTVGGTSKSFWGGMRTGWVRADEATISGLAGIRPGLDLGTPILEQLASAELLRDDEAGLAERRAMLAERRDRLVAALGTHLPAWRVERSPGGNSLWIELPAPVSTALTASAERHGVRVVPGPRFGVGGAFERFLRLPYTRPAGELEDAVVRLAAAYADLRVGTPAGAAGPAAPVGAVV</sequence>
<dbReference type="EMBL" id="CAFBMK010000417">
    <property type="protein sequence ID" value="CAB4956969.1"/>
    <property type="molecule type" value="Genomic_DNA"/>
</dbReference>
<name>A0A6J7KR85_9ZZZZ</name>
<dbReference type="Pfam" id="PF00155">
    <property type="entry name" value="Aminotran_1_2"/>
    <property type="match status" value="1"/>
</dbReference>
<dbReference type="CDD" id="cd07377">
    <property type="entry name" value="WHTH_GntR"/>
    <property type="match status" value="1"/>
</dbReference>
<dbReference type="SUPFAM" id="SSF46785">
    <property type="entry name" value="Winged helix' DNA-binding domain"/>
    <property type="match status" value="1"/>
</dbReference>
<dbReference type="GO" id="GO:0003677">
    <property type="term" value="F:DNA binding"/>
    <property type="evidence" value="ECO:0007669"/>
    <property type="project" value="UniProtKB-KW"/>
</dbReference>
<evidence type="ECO:0000256" key="3">
    <source>
        <dbReference type="ARBA" id="ARBA00023015"/>
    </source>
</evidence>
<feature type="domain" description="HTH gntR-type" evidence="6">
    <location>
        <begin position="29"/>
        <end position="97"/>
    </location>
</feature>
<comment type="similarity">
    <text evidence="1">In the C-terminal section; belongs to the class-I pyridoxal-phosphate-dependent aminotransferase family.</text>
</comment>
<dbReference type="InterPro" id="IPR051446">
    <property type="entry name" value="HTH_trans_reg/aminotransferase"/>
</dbReference>
<dbReference type="Gene3D" id="3.40.640.10">
    <property type="entry name" value="Type I PLP-dependent aspartate aminotransferase-like (Major domain)"/>
    <property type="match status" value="1"/>
</dbReference>
<keyword evidence="5" id="KW-0804">Transcription</keyword>
<dbReference type="PANTHER" id="PTHR46577">
    <property type="entry name" value="HTH-TYPE TRANSCRIPTIONAL REGULATORY PROTEIN GABR"/>
    <property type="match status" value="1"/>
</dbReference>
<dbReference type="Gene3D" id="1.10.10.10">
    <property type="entry name" value="Winged helix-like DNA-binding domain superfamily/Winged helix DNA-binding domain"/>
    <property type="match status" value="1"/>
</dbReference>
<keyword evidence="2" id="KW-0663">Pyridoxal phosphate</keyword>
<keyword evidence="3" id="KW-0805">Transcription regulation</keyword>
<evidence type="ECO:0000256" key="5">
    <source>
        <dbReference type="ARBA" id="ARBA00023163"/>
    </source>
</evidence>
<dbReference type="PANTHER" id="PTHR46577:SF1">
    <property type="entry name" value="HTH-TYPE TRANSCRIPTIONAL REGULATORY PROTEIN GABR"/>
    <property type="match status" value="1"/>
</dbReference>
<gene>
    <name evidence="7" type="ORF">UFOPK3564_03818</name>
</gene>
<evidence type="ECO:0000256" key="4">
    <source>
        <dbReference type="ARBA" id="ARBA00023125"/>
    </source>
</evidence>
<evidence type="ECO:0000313" key="7">
    <source>
        <dbReference type="EMBL" id="CAB4956969.1"/>
    </source>
</evidence>
<dbReference type="PRINTS" id="PR00035">
    <property type="entry name" value="HTHGNTR"/>
</dbReference>
<evidence type="ECO:0000256" key="2">
    <source>
        <dbReference type="ARBA" id="ARBA00022898"/>
    </source>
</evidence>
<dbReference type="AlphaFoldDB" id="A0A6J7KR85"/>
<organism evidence="7">
    <name type="scientific">freshwater metagenome</name>
    <dbReference type="NCBI Taxonomy" id="449393"/>
    <lineage>
        <taxon>unclassified sequences</taxon>
        <taxon>metagenomes</taxon>
        <taxon>ecological metagenomes</taxon>
    </lineage>
</organism>
<dbReference type="InterPro" id="IPR015421">
    <property type="entry name" value="PyrdxlP-dep_Trfase_major"/>
</dbReference>
<accession>A0A6J7KR85</accession>